<dbReference type="SMART" id="SM00534">
    <property type="entry name" value="MUTSac"/>
    <property type="match status" value="1"/>
</dbReference>
<dbReference type="SUPFAM" id="SSF52540">
    <property type="entry name" value="P-loop containing nucleoside triphosphate hydrolases"/>
    <property type="match status" value="1"/>
</dbReference>
<accession>A0ABD1XX98</accession>
<dbReference type="InterPro" id="IPR007695">
    <property type="entry name" value="DNA_mismatch_repair_MutS-lik_N"/>
</dbReference>
<proteinExistence type="inferred from homology"/>
<dbReference type="AlphaFoldDB" id="A0ABD1XX98"/>
<gene>
    <name evidence="9" type="ORF">R1flu_024213</name>
</gene>
<keyword evidence="6" id="KW-0234">DNA repair</keyword>
<dbReference type="Pfam" id="PF05192">
    <property type="entry name" value="MutS_III"/>
    <property type="match status" value="1"/>
</dbReference>
<evidence type="ECO:0000256" key="4">
    <source>
        <dbReference type="ARBA" id="ARBA00022840"/>
    </source>
</evidence>
<sequence>MPQQRSLFSFYSTGGGVGKLKGNSSQPDATQGNNAEVSQRGYGRGSVHMSQRNETLSQKDILESIERRMCRGKIVKSSLSSPLENESQQVSLFCAGNKRIREQDEKLTCPVEELLRPSAASVDSPNKRTCQKEEKLICPVETLIPLDMAAVDISNSEKRRKLIQAAGADDGIATTGAWAEARAKFEWMTPSKVMDGERRKPSHPLYDDRTLHIPEDIFQKFSASQKQYWATKCKYMDTVLFFKVGKFYELYELDAEVGHKELDWKLTVSGVGKCRQVGCPESGIDDAVQKLVSRGCKVGRMEQIETAEQARAKRGDKATVQRELVQVVTPSTVMDGNIRPEAVHLLAIKEEVREATSYIPGKASNLVVAIGFAFVDAAAGRFYVGSLSDDVSYINLKTLLTQVAPQEVLYEQGGLSKEAFGVLRRSTAPGLLPVNLTPLQPSMEFMEADDAIRMFRKSSYFRDSSDDLWHRKGSDSWPAALKTAEDKLLATSALGALASHLIRMKCDNELLPNGLLCPYEVFKGSLRLDGQTVSNLELLENRDNGGTAGTLLSYLDSCVTRFGKRLLRRWICHPLRNVGDIQYRLDAVEELNSCPEIACFLRAGLGKLPDLERLIARIRTFAASPLARIATAAKKTHQRQLKAFCSMVLGLRAGVDLLSSLQGVPFSEKTRFNSELLQTAAELPFPKPVQACLKELEAAIDVSPKICRLYKSQEDTSEGDNDDWEARRLSQLIDLFNEHTPFWGKLVEMLGQIDVLISFASTIVAANGPTCRPQFVQSKGLGKGGSVLEIKSLWHPYASGGQDGAFVPNDIELGRVGESRNVPHAMLLTGPNMGGKSTLLRATCLAVILAQLGCYVPGVACTISPVDTIFTRLGASDRIMAGESTFMVECNEASSVLNNATSDSLVILDELGRGTSTHDGYAIAYAVFHRLVNALDCRLIFATHYHALTEEFAANPHVSLCYMACAFQSRSRKGESSSREEGECDLDKELVFLYKLTAGASPKSFGLQVALRGGIPTSVVKSAHRAAQRMQESLSHTFCLDEKPGGVGANMKQLLESVLQAGSLDYGLDSFSGKKQTYEQLLGSWQTLQSGAGSC</sequence>
<dbReference type="Gene3D" id="3.30.420.110">
    <property type="entry name" value="MutS, connector domain"/>
    <property type="match status" value="1"/>
</dbReference>
<feature type="domain" description="DNA mismatch repair proteins mutS family" evidence="8">
    <location>
        <begin position="904"/>
        <end position="920"/>
    </location>
</feature>
<evidence type="ECO:0000313" key="10">
    <source>
        <dbReference type="Proteomes" id="UP001605036"/>
    </source>
</evidence>
<dbReference type="InterPro" id="IPR016151">
    <property type="entry name" value="DNA_mismatch_repair_MutS_N"/>
</dbReference>
<evidence type="ECO:0000313" key="9">
    <source>
        <dbReference type="EMBL" id="KAL2612521.1"/>
    </source>
</evidence>
<dbReference type="SUPFAM" id="SSF55271">
    <property type="entry name" value="DNA repair protein MutS, domain I"/>
    <property type="match status" value="1"/>
</dbReference>
<dbReference type="GO" id="GO:0005524">
    <property type="term" value="F:ATP binding"/>
    <property type="evidence" value="ECO:0007669"/>
    <property type="project" value="UniProtKB-UniRule"/>
</dbReference>
<dbReference type="InterPro" id="IPR017261">
    <property type="entry name" value="DNA_mismatch_repair_MutS/MSH"/>
</dbReference>
<keyword evidence="4 6" id="KW-0067">ATP-binding</keyword>
<keyword evidence="2 6" id="KW-0547">Nucleotide-binding</keyword>
<protein>
    <recommendedName>
        <fullName evidence="6">DNA mismatch repair protein</fullName>
    </recommendedName>
</protein>
<dbReference type="Pfam" id="PF01624">
    <property type="entry name" value="MutS_I"/>
    <property type="match status" value="1"/>
</dbReference>
<dbReference type="PROSITE" id="PS00486">
    <property type="entry name" value="DNA_MISMATCH_REPAIR_2"/>
    <property type="match status" value="1"/>
</dbReference>
<evidence type="ECO:0000256" key="2">
    <source>
        <dbReference type="ARBA" id="ARBA00022741"/>
    </source>
</evidence>
<dbReference type="GO" id="GO:0006281">
    <property type="term" value="P:DNA repair"/>
    <property type="evidence" value="ECO:0007669"/>
    <property type="project" value="UniProtKB-KW"/>
</dbReference>
<comment type="similarity">
    <text evidence="1 6">Belongs to the DNA mismatch repair MutS family.</text>
</comment>
<dbReference type="GO" id="GO:0030983">
    <property type="term" value="F:mismatched DNA binding"/>
    <property type="evidence" value="ECO:0007669"/>
    <property type="project" value="UniProtKB-UniRule"/>
</dbReference>
<dbReference type="Gene3D" id="3.40.1170.10">
    <property type="entry name" value="DNA repair protein MutS, domain I"/>
    <property type="match status" value="1"/>
</dbReference>
<dbReference type="Proteomes" id="UP001605036">
    <property type="component" value="Unassembled WGS sequence"/>
</dbReference>
<evidence type="ECO:0000256" key="6">
    <source>
        <dbReference type="PIRNR" id="PIRNR037677"/>
    </source>
</evidence>
<feature type="compositionally biased region" description="Polar residues" evidence="7">
    <location>
        <begin position="22"/>
        <end position="37"/>
    </location>
</feature>
<dbReference type="InterPro" id="IPR007696">
    <property type="entry name" value="DNA_mismatch_repair_MutS_core"/>
</dbReference>
<dbReference type="EMBL" id="JBHFFA010000007">
    <property type="protein sequence ID" value="KAL2612521.1"/>
    <property type="molecule type" value="Genomic_DNA"/>
</dbReference>
<evidence type="ECO:0000256" key="1">
    <source>
        <dbReference type="ARBA" id="ARBA00006271"/>
    </source>
</evidence>
<dbReference type="Pfam" id="PF00488">
    <property type="entry name" value="MutS_V"/>
    <property type="match status" value="1"/>
</dbReference>
<organism evidence="9 10">
    <name type="scientific">Riccia fluitans</name>
    <dbReference type="NCBI Taxonomy" id="41844"/>
    <lineage>
        <taxon>Eukaryota</taxon>
        <taxon>Viridiplantae</taxon>
        <taxon>Streptophyta</taxon>
        <taxon>Embryophyta</taxon>
        <taxon>Marchantiophyta</taxon>
        <taxon>Marchantiopsida</taxon>
        <taxon>Marchantiidae</taxon>
        <taxon>Marchantiales</taxon>
        <taxon>Ricciaceae</taxon>
        <taxon>Riccia</taxon>
    </lineage>
</organism>
<dbReference type="SUPFAM" id="SSF53150">
    <property type="entry name" value="DNA repair protein MutS, domain II"/>
    <property type="match status" value="1"/>
</dbReference>
<dbReference type="InterPro" id="IPR007860">
    <property type="entry name" value="DNA_mmatch_repair_MutS_con_dom"/>
</dbReference>
<evidence type="ECO:0000259" key="8">
    <source>
        <dbReference type="PROSITE" id="PS00486"/>
    </source>
</evidence>
<dbReference type="PANTHER" id="PTHR11361">
    <property type="entry name" value="DNA MISMATCH REPAIR PROTEIN MUTS FAMILY MEMBER"/>
    <property type="match status" value="1"/>
</dbReference>
<evidence type="ECO:0000256" key="7">
    <source>
        <dbReference type="SAM" id="MobiDB-lite"/>
    </source>
</evidence>
<comment type="function">
    <text evidence="6">Component of the post-replicative DNA mismatch repair system (MMR).</text>
</comment>
<keyword evidence="10" id="KW-1185">Reference proteome</keyword>
<keyword evidence="5 6" id="KW-0238">DNA-binding</keyword>
<dbReference type="InterPro" id="IPR045076">
    <property type="entry name" value="MutS"/>
</dbReference>
<dbReference type="PANTHER" id="PTHR11361:SF148">
    <property type="entry name" value="DNA MISMATCH REPAIR PROTEIN MSH6"/>
    <property type="match status" value="1"/>
</dbReference>
<dbReference type="InterPro" id="IPR027417">
    <property type="entry name" value="P-loop_NTPase"/>
</dbReference>
<evidence type="ECO:0000256" key="5">
    <source>
        <dbReference type="ARBA" id="ARBA00023125"/>
    </source>
</evidence>
<evidence type="ECO:0000256" key="3">
    <source>
        <dbReference type="ARBA" id="ARBA00022763"/>
    </source>
</evidence>
<feature type="compositionally biased region" description="Polar residues" evidence="7">
    <location>
        <begin position="48"/>
        <end position="58"/>
    </location>
</feature>
<feature type="region of interest" description="Disordered" evidence="7">
    <location>
        <begin position="18"/>
        <end position="58"/>
    </location>
</feature>
<dbReference type="Gene3D" id="3.40.50.300">
    <property type="entry name" value="P-loop containing nucleotide triphosphate hydrolases"/>
    <property type="match status" value="1"/>
</dbReference>
<dbReference type="InterPro" id="IPR000432">
    <property type="entry name" value="DNA_mismatch_repair_MutS_C"/>
</dbReference>
<dbReference type="InterPro" id="IPR036678">
    <property type="entry name" value="MutS_con_dom_sf"/>
</dbReference>
<dbReference type="Gene3D" id="1.10.1420.10">
    <property type="match status" value="1"/>
</dbReference>
<dbReference type="SUPFAM" id="SSF48334">
    <property type="entry name" value="DNA repair protein MutS, domain III"/>
    <property type="match status" value="1"/>
</dbReference>
<dbReference type="FunFam" id="3.40.50.300:FF:001335">
    <property type="entry name" value="DNA mismatch repair protein"/>
    <property type="match status" value="1"/>
</dbReference>
<dbReference type="Pfam" id="PF05188">
    <property type="entry name" value="MutS_II"/>
    <property type="match status" value="1"/>
</dbReference>
<dbReference type="SMART" id="SM00533">
    <property type="entry name" value="MUTSd"/>
    <property type="match status" value="1"/>
</dbReference>
<keyword evidence="3 6" id="KW-0227">DNA damage</keyword>
<dbReference type="PIRSF" id="PIRSF037677">
    <property type="entry name" value="DNA_mis_repair_Msh6"/>
    <property type="match status" value="1"/>
</dbReference>
<reference evidence="9 10" key="1">
    <citation type="submission" date="2024-09" db="EMBL/GenBank/DDBJ databases">
        <title>Chromosome-scale assembly of Riccia fluitans.</title>
        <authorList>
            <person name="Paukszto L."/>
            <person name="Sawicki J."/>
            <person name="Karawczyk K."/>
            <person name="Piernik-Szablinska J."/>
            <person name="Szczecinska M."/>
            <person name="Mazdziarz M."/>
        </authorList>
    </citation>
    <scope>NUCLEOTIDE SEQUENCE [LARGE SCALE GENOMIC DNA]</scope>
    <source>
        <strain evidence="9">Rf_01</strain>
        <tissue evidence="9">Aerial parts of the thallus</tissue>
    </source>
</reference>
<dbReference type="InterPro" id="IPR036187">
    <property type="entry name" value="DNA_mismatch_repair_MutS_sf"/>
</dbReference>
<comment type="caution">
    <text evidence="9">The sequence shown here is derived from an EMBL/GenBank/DDBJ whole genome shotgun (WGS) entry which is preliminary data.</text>
</comment>
<name>A0ABD1XX98_9MARC</name>